<reference evidence="2" key="1">
    <citation type="submission" date="2018-01" db="EMBL/GenBank/DDBJ databases">
        <title>Complete genome of Tamlana sp. UJ94.</title>
        <authorList>
            <person name="Jung J."/>
            <person name="Chung D."/>
            <person name="Bae S.S."/>
            <person name="Baek K."/>
        </authorList>
    </citation>
    <scope>NUCLEOTIDE SEQUENCE [LARGE SCALE GENOMIC DNA]</scope>
    <source>
        <strain evidence="2">UJ94</strain>
    </source>
</reference>
<dbReference type="OrthoDB" id="1118958at2"/>
<evidence type="ECO:0000313" key="1">
    <source>
        <dbReference type="EMBL" id="AUS04361.1"/>
    </source>
</evidence>
<evidence type="ECO:0008006" key="3">
    <source>
        <dbReference type="Google" id="ProtNLM"/>
    </source>
</evidence>
<dbReference type="Proteomes" id="UP000236592">
    <property type="component" value="Chromosome"/>
</dbReference>
<evidence type="ECO:0000313" key="2">
    <source>
        <dbReference type="Proteomes" id="UP000236592"/>
    </source>
</evidence>
<protein>
    <recommendedName>
        <fullName evidence="3">Outer membrane protein beta-barrel domain-containing protein</fullName>
    </recommendedName>
</protein>
<keyword evidence="2" id="KW-1185">Reference proteome</keyword>
<sequence length="250" mass="28380">MFNFGFLNRNHYEYIFTLLCLGAFSLISNAQASRPVKANEIAFVATDLINGTFQFKYERLIGDHFSVNLGLGYKGTQGLVNLSGLDTEKIKTSDITYSGIKIIPEGRYYLNNIRQTGMIGFYFGAYVKYSGFDSDLDGTYINDAGTSYKVEFDAKISVTSVGLMVGYKLPIYKRFAIDFLIAGPGAGFYNFSIENKKDLPDEFYDDFNEALEKYSIFDLLDGDFRFSDVKRKSDLRLPSFRYSISLTYTF</sequence>
<organism evidence="1 2">
    <name type="scientific">Pseudotamlana carrageenivorans</name>
    <dbReference type="NCBI Taxonomy" id="2069432"/>
    <lineage>
        <taxon>Bacteria</taxon>
        <taxon>Pseudomonadati</taxon>
        <taxon>Bacteroidota</taxon>
        <taxon>Flavobacteriia</taxon>
        <taxon>Flavobacteriales</taxon>
        <taxon>Flavobacteriaceae</taxon>
        <taxon>Pseudotamlana</taxon>
    </lineage>
</organism>
<dbReference type="KEGG" id="taj:C1A40_02235"/>
<name>A0A2I7SEN0_9FLAO</name>
<dbReference type="InterPro" id="IPR021958">
    <property type="entry name" value="DUF3575"/>
</dbReference>
<proteinExistence type="predicted"/>
<dbReference type="Pfam" id="PF12099">
    <property type="entry name" value="DUF3575"/>
    <property type="match status" value="1"/>
</dbReference>
<gene>
    <name evidence="1" type="ORF">C1A40_02235</name>
</gene>
<dbReference type="AlphaFoldDB" id="A0A2I7SEN0"/>
<dbReference type="EMBL" id="CP025938">
    <property type="protein sequence ID" value="AUS04361.1"/>
    <property type="molecule type" value="Genomic_DNA"/>
</dbReference>
<accession>A0A2I7SEN0</accession>